<feature type="compositionally biased region" description="Basic and acidic residues" evidence="1">
    <location>
        <begin position="949"/>
        <end position="963"/>
    </location>
</feature>
<keyword evidence="3" id="KW-0732">Signal</keyword>
<dbReference type="EMBL" id="KB456271">
    <property type="protein sequence ID" value="EMF08631.1"/>
    <property type="molecule type" value="Genomic_DNA"/>
</dbReference>
<evidence type="ECO:0008006" key="6">
    <source>
        <dbReference type="Google" id="ProtNLM"/>
    </source>
</evidence>
<evidence type="ECO:0000256" key="1">
    <source>
        <dbReference type="SAM" id="MobiDB-lite"/>
    </source>
</evidence>
<organism evidence="4 5">
    <name type="scientific">Sphaerulina musiva (strain SO2202)</name>
    <name type="common">Poplar stem canker fungus</name>
    <name type="synonym">Septoria musiva</name>
    <dbReference type="NCBI Taxonomy" id="692275"/>
    <lineage>
        <taxon>Eukaryota</taxon>
        <taxon>Fungi</taxon>
        <taxon>Dikarya</taxon>
        <taxon>Ascomycota</taxon>
        <taxon>Pezizomycotina</taxon>
        <taxon>Dothideomycetes</taxon>
        <taxon>Dothideomycetidae</taxon>
        <taxon>Mycosphaerellales</taxon>
        <taxon>Mycosphaerellaceae</taxon>
        <taxon>Sphaerulina</taxon>
    </lineage>
</organism>
<accession>M3CY69</accession>
<dbReference type="GeneID" id="27904464"/>
<dbReference type="PANTHER" id="PTHR23244">
    <property type="entry name" value="KELCH REPEAT DOMAIN"/>
    <property type="match status" value="1"/>
</dbReference>
<proteinExistence type="predicted"/>
<dbReference type="Proteomes" id="UP000016931">
    <property type="component" value="Unassembled WGS sequence"/>
</dbReference>
<dbReference type="HOGENOM" id="CLU_002057_0_0_1"/>
<keyword evidence="2" id="KW-1133">Transmembrane helix</keyword>
<feature type="compositionally biased region" description="Low complexity" evidence="1">
    <location>
        <begin position="690"/>
        <end position="702"/>
    </location>
</feature>
<keyword evidence="2" id="KW-0812">Transmembrane</keyword>
<dbReference type="SUPFAM" id="SSF117281">
    <property type="entry name" value="Kelch motif"/>
    <property type="match status" value="1"/>
</dbReference>
<feature type="region of interest" description="Disordered" evidence="1">
    <location>
        <begin position="858"/>
        <end position="877"/>
    </location>
</feature>
<feature type="region of interest" description="Disordered" evidence="1">
    <location>
        <begin position="896"/>
        <end position="968"/>
    </location>
</feature>
<dbReference type="Gene3D" id="2.120.10.80">
    <property type="entry name" value="Kelch-type beta propeller"/>
    <property type="match status" value="1"/>
</dbReference>
<protein>
    <recommendedName>
        <fullName evidence="6">Galactose oxidase</fullName>
    </recommendedName>
</protein>
<reference evidence="4 5" key="1">
    <citation type="journal article" date="2012" name="PLoS Pathog.">
        <title>Diverse lifestyles and strategies of plant pathogenesis encoded in the genomes of eighteen Dothideomycetes fungi.</title>
        <authorList>
            <person name="Ohm R.A."/>
            <person name="Feau N."/>
            <person name="Henrissat B."/>
            <person name="Schoch C.L."/>
            <person name="Horwitz B.A."/>
            <person name="Barry K.W."/>
            <person name="Condon B.J."/>
            <person name="Copeland A.C."/>
            <person name="Dhillon B."/>
            <person name="Glaser F."/>
            <person name="Hesse C.N."/>
            <person name="Kosti I."/>
            <person name="LaButti K."/>
            <person name="Lindquist E.A."/>
            <person name="Lucas S."/>
            <person name="Salamov A.A."/>
            <person name="Bradshaw R.E."/>
            <person name="Ciuffetti L."/>
            <person name="Hamelin R.C."/>
            <person name="Kema G.H.J."/>
            <person name="Lawrence C."/>
            <person name="Scott J.A."/>
            <person name="Spatafora J.W."/>
            <person name="Turgeon B.G."/>
            <person name="de Wit P.J.G.M."/>
            <person name="Zhong S."/>
            <person name="Goodwin S.B."/>
            <person name="Grigoriev I.V."/>
        </authorList>
    </citation>
    <scope>NUCLEOTIDE SEQUENCE [LARGE SCALE GENOMIC DNA]</scope>
    <source>
        <strain evidence="4 5">SO2202</strain>
    </source>
</reference>
<dbReference type="InterPro" id="IPR015915">
    <property type="entry name" value="Kelch-typ_b-propeller"/>
</dbReference>
<feature type="region of interest" description="Disordered" evidence="1">
    <location>
        <begin position="618"/>
        <end position="648"/>
    </location>
</feature>
<keyword evidence="2" id="KW-0472">Membrane</keyword>
<dbReference type="OrthoDB" id="205993at2759"/>
<dbReference type="RefSeq" id="XP_016756752.1">
    <property type="nucleotide sequence ID" value="XM_016907327.1"/>
</dbReference>
<dbReference type="STRING" id="692275.M3CY69"/>
<evidence type="ECO:0000256" key="2">
    <source>
        <dbReference type="SAM" id="Phobius"/>
    </source>
</evidence>
<name>M3CY69_SPHMS</name>
<evidence type="ECO:0000313" key="5">
    <source>
        <dbReference type="Proteomes" id="UP000016931"/>
    </source>
</evidence>
<feature type="chain" id="PRO_5004032067" description="Galactose oxidase" evidence="3">
    <location>
        <begin position="20"/>
        <end position="1088"/>
    </location>
</feature>
<feature type="signal peptide" evidence="3">
    <location>
        <begin position="1"/>
        <end position="19"/>
    </location>
</feature>
<feature type="compositionally biased region" description="Polar residues" evidence="1">
    <location>
        <begin position="914"/>
        <end position="928"/>
    </location>
</feature>
<dbReference type="eggNOG" id="ENOG502SE7D">
    <property type="taxonomic scope" value="Eukaryota"/>
</dbReference>
<dbReference type="AlphaFoldDB" id="M3CY69"/>
<feature type="compositionally biased region" description="Low complexity" evidence="1">
    <location>
        <begin position="765"/>
        <end position="780"/>
    </location>
</feature>
<feature type="transmembrane region" description="Helical" evidence="2">
    <location>
        <begin position="445"/>
        <end position="466"/>
    </location>
</feature>
<keyword evidence="5" id="KW-1185">Reference proteome</keyword>
<feature type="compositionally biased region" description="Low complexity" evidence="1">
    <location>
        <begin position="717"/>
        <end position="750"/>
    </location>
</feature>
<gene>
    <name evidence="4" type="ORF">SEPMUDRAFT_152244</name>
</gene>
<evidence type="ECO:0000313" key="4">
    <source>
        <dbReference type="EMBL" id="EMF08631.1"/>
    </source>
</evidence>
<feature type="region of interest" description="Disordered" evidence="1">
    <location>
        <begin position="566"/>
        <end position="598"/>
    </location>
</feature>
<evidence type="ECO:0000256" key="3">
    <source>
        <dbReference type="SAM" id="SignalP"/>
    </source>
</evidence>
<feature type="region of interest" description="Disordered" evidence="1">
    <location>
        <begin position="685"/>
        <end position="814"/>
    </location>
</feature>
<sequence>MKNQFLPWSLWALSHVALADTSLPYNPTAVLTWENSTTAYILSGSSSNANQGTLQALDVSGQFSVNKLSIKTLSQTLPFLNSDTLVPYVPIIDGAGNITVVAGSCDAGPDDTTLWRYSGGWAQHNTSGTQLSSSGNLVGVNYLSNGVAFTAGVADTVTAADFYVFGGMCPESNSTAATWQSDAEYSQTMLEYASGDGSTYDISNTAARGPPIPEAGFSMTGLTPTFRVNTTGNAQTQQRDFLLFGGHTQDAFLNTSQVAMFSLPQNSWSFLPVQQPSATRTDLAARSSDVSAVEPRSGHTAVLSQDGSKIIIIGGWVGDVSNPAQPQLAILNLGSEYGGDEAEAWTWTVPDQTGSGIAAGTGLYGHGAAMLPGGVVMIVGGYTIPAASSSRYARRQAQVSDQILLYNATANQWIDSYTNPSYTGQASASTSGGGALSKKSQQTGLGLGLGLGVLVLVLLILAYFWYSRRLQKKREEREQALVHSAGGSFMALDQPFLDHGSVHDRRNGPYSAVGNGEQQMQQAASTGLFVNVPSSLQGLASRPYSYHKTARYDDSQVIQGSGNIHPILERQDEDDVERASTPRDPFLDQSPTLEPGQVRDRFSNAEAKLQELQRVLHSGTTTSPVRESSHDVVPNPLGSHPHSPQPANAAETLRRVPTFLSRHQVIERKPVSTDQDANWEVIEHEYDELPGSSSGHGSAPASWTGRMSPTKTDERTSSTLSDQSSRSHTSTNSITRTMSTRTGAAMVAALARREADTTPCTSPLATRTGTMTTTASSSGRKSPYYFLGAHTESQRKSRREAKKAPALEPIQNADQSTESFMTAHSSFIGLQQEGKSLLGGSPVRDRDDPYQRALAAHGMNVSGQKSEAEASSVPHRRQGWMGSIRRALTTAMNERSFSMTSQSKHAHDEVDPRTSASSPTRMSGSGISASDGPRRTVSDGGALLKQKRGQKDWDGLDPYRDDPNLAGDWGEEARTSLEVREAENEWDVEGAAAKRDFQVMFTVPKSRLRVVNADIERASMRSASDGAISRKESMLSLNARNHVVAQLSREGSVNTVRSRSGGDIENSQMELRLRGIMRAEERNTKKAV</sequence>